<protein>
    <submittedName>
        <fullName evidence="2">Uncharacterized protein</fullName>
    </submittedName>
</protein>
<dbReference type="AlphaFoldDB" id="A0AAN6ID62"/>
<feature type="region of interest" description="Disordered" evidence="1">
    <location>
        <begin position="499"/>
        <end position="525"/>
    </location>
</feature>
<evidence type="ECO:0000313" key="3">
    <source>
        <dbReference type="Proteomes" id="UP001203852"/>
    </source>
</evidence>
<gene>
    <name evidence="2" type="ORF">EDD36DRAFT_200367</name>
</gene>
<name>A0AAN6ID62_9EURO</name>
<sequence>MGGTVFAEELHTPRMPPNIYRYTLNHVETLLKPYFANTGHAIEAPAKTSHGDVDILVAAPVERGLEVEFDKNGKPDSNKDKEIGNRLQRIIGAEKWKHTDGCTTFHLAVKWPEPDALEDQDGFKDKPTTTSDQAVHKKIEASHVLPLRFKHAHAATTETNTASTTTATATDTYANDKQKYIQIDVHIVPDPELFHWHLFFQAHGDLWNMIGGIIRPFGLTCTTTGLYLRIAEVEAHNKTESRVLMTNNPESALKYLGLDQERYCTTFNTWDAMMDYITTCRFHDPARAIDMKSKDRQRRGRRPVYSYWVNWYLPAHQDNQPGESASMTRTQVEQDAKDFFGAQFATEFDNHKIKCVREIETQRLWAEIRKLPIDDPKDKNCLVAGMRRDFVGPIEDVPEKDQALVRGVREAFAAGMFMTVLSWARENFRAVVARQKGFAKDHFMERLKDPGFAARMDKEKKERKTRQLMEKTRERVEHQVVQEQVRRWIEHGVGQEMAEERLQRQANQGQSRAVQGEGQIVHDQA</sequence>
<accession>A0AAN6ID62</accession>
<evidence type="ECO:0000256" key="1">
    <source>
        <dbReference type="SAM" id="MobiDB-lite"/>
    </source>
</evidence>
<dbReference type="Proteomes" id="UP001203852">
    <property type="component" value="Unassembled WGS sequence"/>
</dbReference>
<feature type="compositionally biased region" description="Polar residues" evidence="1">
    <location>
        <begin position="504"/>
        <end position="513"/>
    </location>
</feature>
<evidence type="ECO:0000313" key="2">
    <source>
        <dbReference type="EMBL" id="KAI1613552.1"/>
    </source>
</evidence>
<reference evidence="2" key="1">
    <citation type="journal article" date="2022" name="bioRxiv">
        <title>Deciphering the potential niche of two novel black yeast fungi from a biological soil crust based on their genomes, phenotypes, and melanin regulation.</title>
        <authorList>
            <consortium name="DOE Joint Genome Institute"/>
            <person name="Carr E.C."/>
            <person name="Barton Q."/>
            <person name="Grambo S."/>
            <person name="Sullivan M."/>
            <person name="Renfro C.M."/>
            <person name="Kuo A."/>
            <person name="Pangilinan J."/>
            <person name="Lipzen A."/>
            <person name="Keymanesh K."/>
            <person name="Savage E."/>
            <person name="Barry K."/>
            <person name="Grigoriev I.V."/>
            <person name="Riekhof W.R."/>
            <person name="Harris S.S."/>
        </authorList>
    </citation>
    <scope>NUCLEOTIDE SEQUENCE</scope>
    <source>
        <strain evidence="2">JF 03-4F</strain>
    </source>
</reference>
<proteinExistence type="predicted"/>
<dbReference type="EMBL" id="MU404353">
    <property type="protein sequence ID" value="KAI1613552.1"/>
    <property type="molecule type" value="Genomic_DNA"/>
</dbReference>
<comment type="caution">
    <text evidence="2">The sequence shown here is derived from an EMBL/GenBank/DDBJ whole genome shotgun (WGS) entry which is preliminary data.</text>
</comment>
<organism evidence="2 3">
    <name type="scientific">Exophiala viscosa</name>
    <dbReference type="NCBI Taxonomy" id="2486360"/>
    <lineage>
        <taxon>Eukaryota</taxon>
        <taxon>Fungi</taxon>
        <taxon>Dikarya</taxon>
        <taxon>Ascomycota</taxon>
        <taxon>Pezizomycotina</taxon>
        <taxon>Eurotiomycetes</taxon>
        <taxon>Chaetothyriomycetidae</taxon>
        <taxon>Chaetothyriales</taxon>
        <taxon>Herpotrichiellaceae</taxon>
        <taxon>Exophiala</taxon>
    </lineage>
</organism>
<keyword evidence="3" id="KW-1185">Reference proteome</keyword>